<dbReference type="EMBL" id="JRLY01000002">
    <property type="protein sequence ID" value="KGO94200.1"/>
    <property type="molecule type" value="Genomic_DNA"/>
</dbReference>
<proteinExistence type="predicted"/>
<sequence>MKRTITYITLLLFAVLPATVSCSHGDESEDDDNVFIQYRINVAEPVIAGVIYRDATGNLITEEGTSVAALEEWYEFEHVEPPFNAHKQVRFVNNGAQPVPYTLSIFVEGELIKTEEGHVAPQAEEVALIEYNVSQ</sequence>
<keyword evidence="3" id="KW-1185">Reference proteome</keyword>
<dbReference type="PROSITE" id="PS51257">
    <property type="entry name" value="PROKAR_LIPOPROTEIN"/>
    <property type="match status" value="1"/>
</dbReference>
<accession>A0A0A2N183</accession>
<gene>
    <name evidence="2" type="ORF">Q766_04530</name>
</gene>
<organism evidence="2 3">
    <name type="scientific">Flavobacterium subsaxonicum WB 4.1-42 = DSM 21790</name>
    <dbReference type="NCBI Taxonomy" id="1121898"/>
    <lineage>
        <taxon>Bacteria</taxon>
        <taxon>Pseudomonadati</taxon>
        <taxon>Bacteroidota</taxon>
        <taxon>Flavobacteriia</taxon>
        <taxon>Flavobacteriales</taxon>
        <taxon>Flavobacteriaceae</taxon>
        <taxon>Flavobacterium</taxon>
    </lineage>
</organism>
<reference evidence="2 3" key="1">
    <citation type="submission" date="2013-09" db="EMBL/GenBank/DDBJ databases">
        <authorList>
            <person name="Zeng Z."/>
            <person name="Chen C."/>
        </authorList>
    </citation>
    <scope>NUCLEOTIDE SEQUENCE [LARGE SCALE GENOMIC DNA]</scope>
    <source>
        <strain evidence="2 3">WB 4.1-42</strain>
    </source>
</reference>
<evidence type="ECO:0000256" key="1">
    <source>
        <dbReference type="SAM" id="SignalP"/>
    </source>
</evidence>
<comment type="caution">
    <text evidence="2">The sequence shown here is derived from an EMBL/GenBank/DDBJ whole genome shotgun (WGS) entry which is preliminary data.</text>
</comment>
<keyword evidence="1" id="KW-0732">Signal</keyword>
<feature type="signal peptide" evidence="1">
    <location>
        <begin position="1"/>
        <end position="25"/>
    </location>
</feature>
<name>A0A0A2N183_9FLAO</name>
<protein>
    <submittedName>
        <fullName evidence="2">Uncharacterized protein</fullName>
    </submittedName>
</protein>
<dbReference type="RefSeq" id="WP_026990515.1">
    <property type="nucleotide sequence ID" value="NZ_AUGP01000017.1"/>
</dbReference>
<dbReference type="OrthoDB" id="9955914at2"/>
<dbReference type="Proteomes" id="UP000030111">
    <property type="component" value="Unassembled WGS sequence"/>
</dbReference>
<evidence type="ECO:0000313" key="3">
    <source>
        <dbReference type="Proteomes" id="UP000030111"/>
    </source>
</evidence>
<feature type="chain" id="PRO_5001992957" evidence="1">
    <location>
        <begin position="26"/>
        <end position="135"/>
    </location>
</feature>
<dbReference type="AlphaFoldDB" id="A0A0A2N183"/>
<evidence type="ECO:0000313" key="2">
    <source>
        <dbReference type="EMBL" id="KGO94200.1"/>
    </source>
</evidence>